<dbReference type="EMBL" id="JAFLND010000004">
    <property type="protein sequence ID" value="MBO0331850.1"/>
    <property type="molecule type" value="Genomic_DNA"/>
</dbReference>
<comment type="caution">
    <text evidence="1">The sequence shown here is derived from an EMBL/GenBank/DDBJ whole genome shotgun (WGS) entry which is preliminary data.</text>
</comment>
<protein>
    <submittedName>
        <fullName evidence="1">Uncharacterized protein</fullName>
    </submittedName>
</protein>
<evidence type="ECO:0000313" key="2">
    <source>
        <dbReference type="Proteomes" id="UP000664163"/>
    </source>
</evidence>
<reference evidence="1 2" key="1">
    <citation type="submission" date="2021-03" db="EMBL/GenBank/DDBJ databases">
        <title>Muricauda sp. CAU 1631 isolated from Incheon.</title>
        <authorList>
            <person name="Kim W."/>
        </authorList>
    </citation>
    <scope>NUCLEOTIDE SEQUENCE [LARGE SCALE GENOMIC DNA]</scope>
    <source>
        <strain evidence="1 2">CAU 1631</strain>
    </source>
</reference>
<dbReference type="RefSeq" id="WP_207072184.1">
    <property type="nucleotide sequence ID" value="NZ_JAFLND010000004.1"/>
</dbReference>
<accession>A0ABS3F002</accession>
<sequence length="132" mass="15819">MERNPNTELLLEASLDSLHRESREWLDTVAFWKDETRFFRDLLENKKKSFGNLSEYGKILEDLNQLHEGLYDYLVDDISEHEIFLGKVLKTEKGIADAEYREKHQKLKSRINIFERDFRAFKRMVFGYVKAL</sequence>
<keyword evidence="2" id="KW-1185">Reference proteome</keyword>
<organism evidence="1 2">
    <name type="scientific">[Muricauda] lutisoli</name>
    <dbReference type="NCBI Taxonomy" id="2816035"/>
    <lineage>
        <taxon>Bacteria</taxon>
        <taxon>Pseudomonadati</taxon>
        <taxon>Bacteroidota</taxon>
        <taxon>Flavobacteriia</taxon>
        <taxon>Flavobacteriales</taxon>
        <taxon>Flavobacteriaceae</taxon>
        <taxon>Allomuricauda</taxon>
    </lineage>
</organism>
<gene>
    <name evidence="1" type="ORF">J0X13_14930</name>
</gene>
<name>A0ABS3F002_9FLAO</name>
<evidence type="ECO:0000313" key="1">
    <source>
        <dbReference type="EMBL" id="MBO0331850.1"/>
    </source>
</evidence>
<dbReference type="Proteomes" id="UP000664163">
    <property type="component" value="Unassembled WGS sequence"/>
</dbReference>
<proteinExistence type="predicted"/>